<feature type="region of interest" description="Disordered" evidence="6">
    <location>
        <begin position="142"/>
        <end position="188"/>
    </location>
</feature>
<dbReference type="eggNOG" id="KOG0531">
    <property type="taxonomic scope" value="Eukaryota"/>
</dbReference>
<dbReference type="PhylomeDB" id="A7S882"/>
<accession>A7S882</accession>
<dbReference type="InterPro" id="IPR003591">
    <property type="entry name" value="Leu-rich_rpt_typical-subtyp"/>
</dbReference>
<dbReference type="GO" id="GO:0005737">
    <property type="term" value="C:cytoplasm"/>
    <property type="evidence" value="ECO:0000318"/>
    <property type="project" value="GO_Central"/>
</dbReference>
<dbReference type="Proteomes" id="UP000001593">
    <property type="component" value="Unassembled WGS sequence"/>
</dbReference>
<dbReference type="FunFam" id="3.80.10.10:FF:002090">
    <property type="entry name" value="Predicted protein"/>
    <property type="match status" value="1"/>
</dbReference>
<dbReference type="PRINTS" id="PR00019">
    <property type="entry name" value="LEURICHRPT"/>
</dbReference>
<dbReference type="SMART" id="SM00364">
    <property type="entry name" value="LRR_BAC"/>
    <property type="match status" value="4"/>
</dbReference>
<dbReference type="InParanoid" id="A7S882"/>
<gene>
    <name evidence="7" type="ORF">NEMVEDRAFT_v1g208307</name>
</gene>
<feature type="region of interest" description="Disordered" evidence="6">
    <location>
        <begin position="40"/>
        <end position="71"/>
    </location>
</feature>
<dbReference type="SUPFAM" id="SSF52058">
    <property type="entry name" value="L domain-like"/>
    <property type="match status" value="1"/>
</dbReference>
<keyword evidence="2" id="KW-0433">Leucine-rich repeat</keyword>
<sequence>MLMCTPQGVMGVIDILRPQGIVVAQQRVYEEAQVIVDNGTVRNQTRPGREGRRARKEHKPKGTRKRTSRPGKQKFRLNKFWIIVLFIGFQLEQCQEEDVNRVFEINLHAQKLTRVPDIHKFTKLRILDLSCNHISAVSGLDESTVKRTELSPSSPQQNKENWGTSQGGRGKSGGRGSRQFLEVERPGKSRRESIQAVLGGKGLAPVRKVKVLRLDSNLLTTLEHQEIGCCSQITILDISNNKLSNISAVNSLSALEELDLSTNRISKVPDISRCKHLQELDLSRNQISDISGLRDLSGLNILRLESNQLTTLSSLGKHKNLQELYLGHNRISTVEFPLSNSSVAELYIAGNPCLSSESVGYHQELHKVIPSLEIVDGVSLKRPSSSRGKPLMRPLSASQVLSSRQVEEQLKAAMLEESTAMESLKSRFSIMRDLFNSLPTEHPKHHWITTDKADQELLMPELLLHNISQRIS</sequence>
<dbReference type="SMART" id="SM00369">
    <property type="entry name" value="LRR_TYP"/>
    <property type="match status" value="6"/>
</dbReference>
<dbReference type="STRING" id="45351.A7S882"/>
<evidence type="ECO:0000313" key="8">
    <source>
        <dbReference type="Proteomes" id="UP000001593"/>
    </source>
</evidence>
<dbReference type="InterPro" id="IPR001611">
    <property type="entry name" value="Leu-rich_rpt"/>
</dbReference>
<evidence type="ECO:0000313" key="7">
    <source>
        <dbReference type="EMBL" id="EDO40059.1"/>
    </source>
</evidence>
<keyword evidence="5" id="KW-0966">Cell projection</keyword>
<comment type="subcellular location">
    <subcellularLocation>
        <location evidence="1">Cell projection</location>
        <location evidence="1">Cilium</location>
    </subcellularLocation>
</comment>
<feature type="compositionally biased region" description="Polar residues" evidence="6">
    <location>
        <begin position="150"/>
        <end position="162"/>
    </location>
</feature>
<dbReference type="HOGENOM" id="CLU_579112_0_0_1"/>
<dbReference type="Gene3D" id="3.80.10.10">
    <property type="entry name" value="Ribonuclease Inhibitor"/>
    <property type="match status" value="3"/>
</dbReference>
<dbReference type="InterPro" id="IPR050576">
    <property type="entry name" value="Cilia_flagella_integrity"/>
</dbReference>
<dbReference type="EMBL" id="DS469597">
    <property type="protein sequence ID" value="EDO40059.1"/>
    <property type="molecule type" value="Genomic_DNA"/>
</dbReference>
<feature type="compositionally biased region" description="Gly residues" evidence="6">
    <location>
        <begin position="165"/>
        <end position="176"/>
    </location>
</feature>
<keyword evidence="8" id="KW-1185">Reference proteome</keyword>
<name>A7S882_NEMVE</name>
<dbReference type="PANTHER" id="PTHR45973">
    <property type="entry name" value="PROTEIN PHOSPHATASE 1 REGULATORY SUBUNIT SDS22-RELATED"/>
    <property type="match status" value="1"/>
</dbReference>
<evidence type="ECO:0000256" key="2">
    <source>
        <dbReference type="ARBA" id="ARBA00022614"/>
    </source>
</evidence>
<evidence type="ECO:0000256" key="4">
    <source>
        <dbReference type="ARBA" id="ARBA00023069"/>
    </source>
</evidence>
<keyword evidence="4" id="KW-0969">Cilium</keyword>
<organism evidence="7 8">
    <name type="scientific">Nematostella vectensis</name>
    <name type="common">Starlet sea anemone</name>
    <dbReference type="NCBI Taxonomy" id="45351"/>
    <lineage>
        <taxon>Eukaryota</taxon>
        <taxon>Metazoa</taxon>
        <taxon>Cnidaria</taxon>
        <taxon>Anthozoa</taxon>
        <taxon>Hexacorallia</taxon>
        <taxon>Actiniaria</taxon>
        <taxon>Edwardsiidae</taxon>
        <taxon>Nematostella</taxon>
    </lineage>
</organism>
<evidence type="ECO:0000256" key="1">
    <source>
        <dbReference type="ARBA" id="ARBA00004138"/>
    </source>
</evidence>
<proteinExistence type="predicted"/>
<evidence type="ECO:0000256" key="5">
    <source>
        <dbReference type="ARBA" id="ARBA00023273"/>
    </source>
</evidence>
<evidence type="ECO:0000256" key="6">
    <source>
        <dbReference type="SAM" id="MobiDB-lite"/>
    </source>
</evidence>
<keyword evidence="3" id="KW-0677">Repeat</keyword>
<reference evidence="7 8" key="1">
    <citation type="journal article" date="2007" name="Science">
        <title>Sea anemone genome reveals ancestral eumetazoan gene repertoire and genomic organization.</title>
        <authorList>
            <person name="Putnam N.H."/>
            <person name="Srivastava M."/>
            <person name="Hellsten U."/>
            <person name="Dirks B."/>
            <person name="Chapman J."/>
            <person name="Salamov A."/>
            <person name="Terry A."/>
            <person name="Shapiro H."/>
            <person name="Lindquist E."/>
            <person name="Kapitonov V.V."/>
            <person name="Jurka J."/>
            <person name="Genikhovich G."/>
            <person name="Grigoriev I.V."/>
            <person name="Lucas S.M."/>
            <person name="Steele R.E."/>
            <person name="Finnerty J.R."/>
            <person name="Technau U."/>
            <person name="Martindale M.Q."/>
            <person name="Rokhsar D.S."/>
        </authorList>
    </citation>
    <scope>NUCLEOTIDE SEQUENCE [LARGE SCALE GENOMIC DNA]</scope>
    <source>
        <strain evidence="8">CH2 X CH6</strain>
    </source>
</reference>
<evidence type="ECO:0000256" key="3">
    <source>
        <dbReference type="ARBA" id="ARBA00022737"/>
    </source>
</evidence>
<dbReference type="AlphaFoldDB" id="A7S882"/>
<protein>
    <submittedName>
        <fullName evidence="7">Uncharacterized protein</fullName>
    </submittedName>
</protein>
<dbReference type="PANTHER" id="PTHR45973:SF9">
    <property type="entry name" value="LEUCINE-RICH REPEAT-CONTAINING PROTEIN 46"/>
    <property type="match status" value="1"/>
</dbReference>
<dbReference type="InterPro" id="IPR032675">
    <property type="entry name" value="LRR_dom_sf"/>
</dbReference>
<dbReference type="Pfam" id="PF13516">
    <property type="entry name" value="LRR_6"/>
    <property type="match status" value="1"/>
</dbReference>
<dbReference type="Pfam" id="PF13855">
    <property type="entry name" value="LRR_8"/>
    <property type="match status" value="1"/>
</dbReference>
<dbReference type="GO" id="GO:0036158">
    <property type="term" value="P:outer dynein arm assembly"/>
    <property type="evidence" value="ECO:0000318"/>
    <property type="project" value="GO_Central"/>
</dbReference>
<dbReference type="SMART" id="SM00365">
    <property type="entry name" value="LRR_SD22"/>
    <property type="match status" value="6"/>
</dbReference>
<dbReference type="PROSITE" id="PS51450">
    <property type="entry name" value="LRR"/>
    <property type="match status" value="5"/>
</dbReference>
<feature type="compositionally biased region" description="Basic residues" evidence="6">
    <location>
        <begin position="52"/>
        <end position="71"/>
    </location>
</feature>